<accession>A0A2H4SR63</accession>
<dbReference type="Proteomes" id="UP000323067">
    <property type="component" value="Chromosome iii"/>
</dbReference>
<sequence length="69" mass="8025">MRQVWDRPRGSESYCALDELLSRSIISSRQRLSFHYGRRQPYSSHYVVKIPATNAVVSHSRTGVENREC</sequence>
<evidence type="ECO:0000313" key="2">
    <source>
        <dbReference type="Proteomes" id="UP000323067"/>
    </source>
</evidence>
<dbReference type="EMBL" id="CP023326">
    <property type="protein sequence ID" value="ATY65587.1"/>
    <property type="molecule type" value="Genomic_DNA"/>
</dbReference>
<reference evidence="1 2" key="1">
    <citation type="journal article" date="2017" name="BMC Genomics">
        <title>Chromosome level assembly and secondary metabolite potential of the parasitic fungus Cordyceps militaris.</title>
        <authorList>
            <person name="Kramer G.J."/>
            <person name="Nodwell J.R."/>
        </authorList>
    </citation>
    <scope>NUCLEOTIDE SEQUENCE [LARGE SCALE GENOMIC DNA]</scope>
    <source>
        <strain evidence="1 2">ATCC 34164</strain>
    </source>
</reference>
<dbReference type="AlphaFoldDB" id="A0A2H4SR63"/>
<organism evidence="1 2">
    <name type="scientific">Cordyceps militaris</name>
    <name type="common">Caterpillar fungus</name>
    <name type="synonym">Clavaria militaris</name>
    <dbReference type="NCBI Taxonomy" id="73501"/>
    <lineage>
        <taxon>Eukaryota</taxon>
        <taxon>Fungi</taxon>
        <taxon>Dikarya</taxon>
        <taxon>Ascomycota</taxon>
        <taxon>Pezizomycotina</taxon>
        <taxon>Sordariomycetes</taxon>
        <taxon>Hypocreomycetidae</taxon>
        <taxon>Hypocreales</taxon>
        <taxon>Cordycipitaceae</taxon>
        <taxon>Cordyceps</taxon>
    </lineage>
</organism>
<gene>
    <name evidence="1" type="ORF">A9K55_001322</name>
</gene>
<dbReference type="VEuPathDB" id="FungiDB:CCM_08386"/>
<evidence type="ECO:0000313" key="1">
    <source>
        <dbReference type="EMBL" id="ATY65587.1"/>
    </source>
</evidence>
<dbReference type="VEuPathDB" id="FungiDB:A9K55_001322"/>
<protein>
    <submittedName>
        <fullName evidence="1">Uncharacterized protein</fullName>
    </submittedName>
</protein>
<proteinExistence type="predicted"/>
<name>A0A2H4SR63_CORMI</name>